<protein>
    <recommendedName>
        <fullName evidence="1">RNA helicase</fullName>
        <ecNumber evidence="1">3.6.4.13</ecNumber>
    </recommendedName>
</protein>
<organism evidence="12 13">
    <name type="scientific">Strigamia maritima</name>
    <name type="common">European centipede</name>
    <name type="synonym">Geophilus maritimus</name>
    <dbReference type="NCBI Taxonomy" id="126957"/>
    <lineage>
        <taxon>Eukaryota</taxon>
        <taxon>Metazoa</taxon>
        <taxon>Ecdysozoa</taxon>
        <taxon>Arthropoda</taxon>
        <taxon>Myriapoda</taxon>
        <taxon>Chilopoda</taxon>
        <taxon>Pleurostigmophora</taxon>
        <taxon>Geophilomorpha</taxon>
        <taxon>Linotaeniidae</taxon>
        <taxon>Strigamia</taxon>
    </lineage>
</organism>
<dbReference type="InterPro" id="IPR049621">
    <property type="entry name" value="S1_DHX8_helicase"/>
</dbReference>
<feature type="region of interest" description="Disordered" evidence="8">
    <location>
        <begin position="1"/>
        <end position="72"/>
    </location>
</feature>
<evidence type="ECO:0000256" key="7">
    <source>
        <dbReference type="ARBA" id="ARBA00047984"/>
    </source>
</evidence>
<dbReference type="InterPro" id="IPR014001">
    <property type="entry name" value="Helicase_ATP-bd"/>
</dbReference>
<keyword evidence="3" id="KW-0378">Hydrolase</keyword>
<proteinExistence type="predicted"/>
<dbReference type="GO" id="GO:0000390">
    <property type="term" value="P:spliceosomal complex disassembly"/>
    <property type="evidence" value="ECO:0007669"/>
    <property type="project" value="TreeGrafter"/>
</dbReference>
<dbReference type="EMBL" id="JH430312">
    <property type="status" value="NOT_ANNOTATED_CDS"/>
    <property type="molecule type" value="Genomic_DNA"/>
</dbReference>
<feature type="transmembrane region" description="Helical" evidence="9">
    <location>
        <begin position="997"/>
        <end position="1015"/>
    </location>
</feature>
<dbReference type="FunFam" id="3.40.50.300:FF:000191">
    <property type="entry name" value="Pre-mRNA-splicing factor ATP-dependent RNA helicase"/>
    <property type="match status" value="1"/>
</dbReference>
<dbReference type="CDD" id="cd05684">
    <property type="entry name" value="S1_DHX8_helicase"/>
    <property type="match status" value="1"/>
</dbReference>
<keyword evidence="9" id="KW-0472">Membrane</keyword>
<dbReference type="STRING" id="126957.T1IJK0"/>
<dbReference type="EC" id="3.6.4.13" evidence="1"/>
<dbReference type="SUPFAM" id="SSF52540">
    <property type="entry name" value="P-loop containing nucleoside triphosphate hydrolases"/>
    <property type="match status" value="2"/>
</dbReference>
<feature type="compositionally biased region" description="Basic and acidic residues" evidence="8">
    <location>
        <begin position="1"/>
        <end position="14"/>
    </location>
</feature>
<dbReference type="SUPFAM" id="SSF50249">
    <property type="entry name" value="Nucleic acid-binding proteins"/>
    <property type="match status" value="1"/>
</dbReference>
<evidence type="ECO:0000259" key="11">
    <source>
        <dbReference type="PROSITE" id="PS51192"/>
    </source>
</evidence>
<evidence type="ECO:0000256" key="4">
    <source>
        <dbReference type="ARBA" id="ARBA00022806"/>
    </source>
</evidence>
<dbReference type="Gene3D" id="2.40.50.140">
    <property type="entry name" value="Nucleic acid-binding proteins"/>
    <property type="match status" value="1"/>
</dbReference>
<dbReference type="PhylomeDB" id="T1IJK0"/>
<keyword evidence="9" id="KW-0812">Transmembrane</keyword>
<reference evidence="13" key="1">
    <citation type="submission" date="2011-05" db="EMBL/GenBank/DDBJ databases">
        <authorList>
            <person name="Richards S.R."/>
            <person name="Qu J."/>
            <person name="Jiang H."/>
            <person name="Jhangiani S.N."/>
            <person name="Agravi P."/>
            <person name="Goodspeed R."/>
            <person name="Gross S."/>
            <person name="Mandapat C."/>
            <person name="Jackson L."/>
            <person name="Mathew T."/>
            <person name="Pu L."/>
            <person name="Thornton R."/>
            <person name="Saada N."/>
            <person name="Wilczek-Boney K.B."/>
            <person name="Lee S."/>
            <person name="Kovar C."/>
            <person name="Wu Y."/>
            <person name="Scherer S.E."/>
            <person name="Worley K.C."/>
            <person name="Muzny D.M."/>
            <person name="Gibbs R."/>
        </authorList>
    </citation>
    <scope>NUCLEOTIDE SEQUENCE</scope>
    <source>
        <strain evidence="13">Brora</strain>
    </source>
</reference>
<dbReference type="InterPro" id="IPR011709">
    <property type="entry name" value="DEAD-box_helicase_OB_fold"/>
</dbReference>
<sequence length="1028" mass="117372">MLEFDPKSHKDQDRKSHRNRSRSRSRSRDRKRRRHSRSRSRGRHSRSHTKDHKSHRHHRSSNSRWESRRDREDSSALPPFELEIGKIFEGKVTNIVQFGCFVQLEGLEKRREGLVYISQLRREGKVTSVSDVVQRGQRVKVKVLSINGQKTSLSMKDVDQDSGEDLNPVLSSTARKQLSSLISAPDADNVSSRRRVQTLSSSWDITQMHRGGQMSSSEVTRLLPKEDDDLEIELVEEEPPFMKGGSNSDLSPIRIVKHLKSTCQFLIPMAYWRRHGCDLGQEVGYSIRFDDNTSPETVIKYMTDDILLSECLIDPDLNGYTVVILDEAHERTIHTDVLFGLLKQAVTRRQGKLKLIVTSTTLDSIKFSEYFSKAAIFTICGRMFPVEVLYSKEPQTDYLDASVRTVMEIHREERPGDILLFLTGREEIDAACEILYDITMKSRPNVSELIILPVYSAQPSEMQTWIFEPASPGSRKNPHGLLAHTAMMQSALAMERQKKLAANMCPTELEVQGIPEWKKVKMGGSKTSYGKKKEMPIVQQRQNLPIYQQKAELVKAVTENPILVVIGETGSGKTTQITQYLAKAKSFATRGKVIGCTLPRRVAAMSVAKRVAEEYGCDLGQEVGYSIRFDDNTSPETVIKYMTDDILLSECLIDPDLNGYTVVMLDEAHERTIHTDVLFGLLKQAVTRRQGKLKLIVTSTTLDSIKFSEYFSKAAIFTICGRMFPVEVLYSKEPQTDYLDASVRTVMEIHREERPGDILLFLTGREEIDAACEILYDITMKSRPNVSELIILPVYSAQPSEMQTWIFEPASPGSRKVFIATNIAEMIDGIHYVIDTGFMKQKVYNTKTGMDSFDVVPISQVCKQFTHKLDVVSCGENTDQVQKAICSGFFSNAAKKDPQGGYRTLVDDQVVYIHPSSALFSRQPEWVLYHKIVQTTKKYMREVTPIHSNWLVEFAPAFFKYQNLPLYNNLLTLQKFVLEEIKELFHMTIYYAIFKTYMYMYICICIYPLAPLIYYEANMRLVYQICNS</sequence>
<dbReference type="FunFam" id="2.40.50.140:FF:000061">
    <property type="entry name" value="ATP-dependent RNA helicase DHX8"/>
    <property type="match status" value="1"/>
</dbReference>
<feature type="domain" description="S1 motif" evidence="10">
    <location>
        <begin position="85"/>
        <end position="156"/>
    </location>
</feature>
<dbReference type="Pfam" id="PF13401">
    <property type="entry name" value="AAA_22"/>
    <property type="match status" value="1"/>
</dbReference>
<keyword evidence="13" id="KW-1185">Reference proteome</keyword>
<dbReference type="GO" id="GO:0003724">
    <property type="term" value="F:RNA helicase activity"/>
    <property type="evidence" value="ECO:0007669"/>
    <property type="project" value="UniProtKB-EC"/>
</dbReference>
<evidence type="ECO:0000256" key="9">
    <source>
        <dbReference type="SAM" id="Phobius"/>
    </source>
</evidence>
<evidence type="ECO:0000313" key="12">
    <source>
        <dbReference type="EnsemblMetazoa" id="SMAR001070-PA"/>
    </source>
</evidence>
<dbReference type="GO" id="GO:0016887">
    <property type="term" value="F:ATP hydrolysis activity"/>
    <property type="evidence" value="ECO:0007669"/>
    <property type="project" value="InterPro"/>
</dbReference>
<dbReference type="Gene3D" id="3.40.50.300">
    <property type="entry name" value="P-loop containing nucleotide triphosphate hydrolases"/>
    <property type="match status" value="4"/>
</dbReference>
<keyword evidence="2" id="KW-0547">Nucleotide-binding</keyword>
<dbReference type="SMART" id="SM00316">
    <property type="entry name" value="S1"/>
    <property type="match status" value="1"/>
</dbReference>
<dbReference type="InterPro" id="IPR027417">
    <property type="entry name" value="P-loop_NTPase"/>
</dbReference>
<evidence type="ECO:0000256" key="1">
    <source>
        <dbReference type="ARBA" id="ARBA00012552"/>
    </source>
</evidence>
<accession>T1IJK0</accession>
<dbReference type="Pfam" id="PF07717">
    <property type="entry name" value="OB_NTP_bind"/>
    <property type="match status" value="1"/>
</dbReference>
<evidence type="ECO:0000259" key="10">
    <source>
        <dbReference type="PROSITE" id="PS50126"/>
    </source>
</evidence>
<evidence type="ECO:0000256" key="5">
    <source>
        <dbReference type="ARBA" id="ARBA00022840"/>
    </source>
</evidence>
<evidence type="ECO:0000256" key="8">
    <source>
        <dbReference type="SAM" id="MobiDB-lite"/>
    </source>
</evidence>
<dbReference type="FunFam" id="3.40.50.300:FF:000145">
    <property type="entry name" value="probable ATP-dependent RNA helicase DHX40"/>
    <property type="match status" value="1"/>
</dbReference>
<dbReference type="Proteomes" id="UP000014500">
    <property type="component" value="Unassembled WGS sequence"/>
</dbReference>
<dbReference type="eggNOG" id="KOG0922">
    <property type="taxonomic scope" value="Eukaryota"/>
</dbReference>
<keyword evidence="6" id="KW-0508">mRNA splicing</keyword>
<dbReference type="SMART" id="SM00487">
    <property type="entry name" value="DEXDc"/>
    <property type="match status" value="1"/>
</dbReference>
<reference evidence="12" key="2">
    <citation type="submission" date="2015-02" db="UniProtKB">
        <authorList>
            <consortium name="EnsemblMetazoa"/>
        </authorList>
    </citation>
    <scope>IDENTIFICATION</scope>
</reference>
<dbReference type="AlphaFoldDB" id="T1IJK0"/>
<keyword evidence="4" id="KW-0347">Helicase</keyword>
<dbReference type="PROSITE" id="PS50126">
    <property type="entry name" value="S1"/>
    <property type="match status" value="1"/>
</dbReference>
<dbReference type="GO" id="GO:0003723">
    <property type="term" value="F:RNA binding"/>
    <property type="evidence" value="ECO:0007669"/>
    <property type="project" value="TreeGrafter"/>
</dbReference>
<dbReference type="GO" id="GO:0071013">
    <property type="term" value="C:catalytic step 2 spliceosome"/>
    <property type="evidence" value="ECO:0007669"/>
    <property type="project" value="TreeGrafter"/>
</dbReference>
<dbReference type="InterPro" id="IPR012340">
    <property type="entry name" value="NA-bd_OB-fold"/>
</dbReference>
<feature type="compositionally biased region" description="Basic residues" evidence="8">
    <location>
        <begin position="15"/>
        <end position="61"/>
    </location>
</feature>
<dbReference type="PANTHER" id="PTHR18934:SF85">
    <property type="entry name" value="ATP-DEPENDENT RNA HELICASE DHX8"/>
    <property type="match status" value="1"/>
</dbReference>
<dbReference type="HOGENOM" id="CLU_294802_0_0_1"/>
<dbReference type="PROSITE" id="PS51192">
    <property type="entry name" value="HELICASE_ATP_BIND_1"/>
    <property type="match status" value="1"/>
</dbReference>
<dbReference type="GO" id="GO:0005524">
    <property type="term" value="F:ATP binding"/>
    <property type="evidence" value="ECO:0007669"/>
    <property type="project" value="UniProtKB-KW"/>
</dbReference>
<dbReference type="InterPro" id="IPR049945">
    <property type="entry name" value="AAA_22"/>
</dbReference>
<dbReference type="PANTHER" id="PTHR18934">
    <property type="entry name" value="ATP-DEPENDENT RNA HELICASE"/>
    <property type="match status" value="1"/>
</dbReference>
<dbReference type="OMA" id="FTICGRM"/>
<feature type="domain" description="Helicase ATP-binding" evidence="11">
    <location>
        <begin position="554"/>
        <end position="720"/>
    </location>
</feature>
<name>T1IJK0_STRMM</name>
<keyword evidence="5" id="KW-0067">ATP-binding</keyword>
<comment type="catalytic activity">
    <reaction evidence="7">
        <text>ATP + H2O = ADP + phosphate + H(+)</text>
        <dbReference type="Rhea" id="RHEA:13065"/>
        <dbReference type="ChEBI" id="CHEBI:15377"/>
        <dbReference type="ChEBI" id="CHEBI:15378"/>
        <dbReference type="ChEBI" id="CHEBI:30616"/>
        <dbReference type="ChEBI" id="CHEBI:43474"/>
        <dbReference type="ChEBI" id="CHEBI:456216"/>
        <dbReference type="EC" id="3.6.4.13"/>
    </reaction>
</comment>
<evidence type="ECO:0000256" key="3">
    <source>
        <dbReference type="ARBA" id="ARBA00022801"/>
    </source>
</evidence>
<evidence type="ECO:0000256" key="6">
    <source>
        <dbReference type="ARBA" id="ARBA00023187"/>
    </source>
</evidence>
<keyword evidence="9" id="KW-1133">Transmembrane helix</keyword>
<keyword evidence="6" id="KW-0507">mRNA processing</keyword>
<evidence type="ECO:0000256" key="2">
    <source>
        <dbReference type="ARBA" id="ARBA00022741"/>
    </source>
</evidence>
<dbReference type="InterPro" id="IPR003029">
    <property type="entry name" value="S1_domain"/>
</dbReference>
<dbReference type="CDD" id="cd18791">
    <property type="entry name" value="SF2_C_RHA"/>
    <property type="match status" value="1"/>
</dbReference>
<dbReference type="Pfam" id="PF00575">
    <property type="entry name" value="S1"/>
    <property type="match status" value="1"/>
</dbReference>
<dbReference type="EnsemblMetazoa" id="SMAR001070-RA">
    <property type="protein sequence ID" value="SMAR001070-PA"/>
    <property type="gene ID" value="SMAR001070"/>
</dbReference>
<evidence type="ECO:0000313" key="13">
    <source>
        <dbReference type="Proteomes" id="UP000014500"/>
    </source>
</evidence>